<sequence>MGCTGTGTLTTMITTVTPRPEPCSQTCAECMEDDLVRRVNPSPENQSKSPTDFIRTQAKQAQLVPHAPPGRETTSGLTAELGPSPLKMGVADFYGCTSVIVLSTKRIWLSHIWQVPSIEAFVNNREFFKTDVLDKISYGCRFMDQDFPGIASFTEDGGHFSQDYSPKAIIVVPQNAPSEAYPDVIPVIQDRLTELLPAGTPIHVQRYINMNMSDTAMVGAYGKVLVFYDPDQETKWDVNEDECGLPTQMAQIDVYADNWPQAILTLPWETRYEQMSGDDAKVKREVSASACQKPSSRPPVLTISASSPDLSSASKPPSSSPKSADPITGSASQASTMITSMLSVSPCYDVSISDCTWIWNLLTACPSTTSPRPSLPDSCTASPSFSLIPSSTTLSLCLLQLHPLPQSVRC</sequence>
<accession>A0A6G1HF34</accession>
<dbReference type="EMBL" id="ML977138">
    <property type="protein sequence ID" value="KAF1991846.1"/>
    <property type="molecule type" value="Genomic_DNA"/>
</dbReference>
<feature type="compositionally biased region" description="Low complexity" evidence="1">
    <location>
        <begin position="304"/>
        <end position="326"/>
    </location>
</feature>
<evidence type="ECO:0000256" key="1">
    <source>
        <dbReference type="SAM" id="MobiDB-lite"/>
    </source>
</evidence>
<protein>
    <submittedName>
        <fullName evidence="2">Uncharacterized protein</fullName>
    </submittedName>
</protein>
<feature type="region of interest" description="Disordered" evidence="1">
    <location>
        <begin position="59"/>
        <end position="80"/>
    </location>
</feature>
<dbReference type="OrthoDB" id="3886018at2759"/>
<name>A0A6G1HF34_9PEZI</name>
<reference evidence="2" key="1">
    <citation type="journal article" date="2020" name="Stud. Mycol.">
        <title>101 Dothideomycetes genomes: a test case for predicting lifestyles and emergence of pathogens.</title>
        <authorList>
            <person name="Haridas S."/>
            <person name="Albert R."/>
            <person name="Binder M."/>
            <person name="Bloem J."/>
            <person name="Labutti K."/>
            <person name="Salamov A."/>
            <person name="Andreopoulos B."/>
            <person name="Baker S."/>
            <person name="Barry K."/>
            <person name="Bills G."/>
            <person name="Bluhm B."/>
            <person name="Cannon C."/>
            <person name="Castanera R."/>
            <person name="Culley D."/>
            <person name="Daum C."/>
            <person name="Ezra D."/>
            <person name="Gonzalez J."/>
            <person name="Henrissat B."/>
            <person name="Kuo A."/>
            <person name="Liang C."/>
            <person name="Lipzen A."/>
            <person name="Lutzoni F."/>
            <person name="Magnuson J."/>
            <person name="Mondo S."/>
            <person name="Nolan M."/>
            <person name="Ohm R."/>
            <person name="Pangilinan J."/>
            <person name="Park H.-J."/>
            <person name="Ramirez L."/>
            <person name="Alfaro M."/>
            <person name="Sun H."/>
            <person name="Tritt A."/>
            <person name="Yoshinaga Y."/>
            <person name="Zwiers L.-H."/>
            <person name="Turgeon B."/>
            <person name="Goodwin S."/>
            <person name="Spatafora J."/>
            <person name="Crous P."/>
            <person name="Grigoriev I."/>
        </authorList>
    </citation>
    <scope>NUCLEOTIDE SEQUENCE</scope>
    <source>
        <strain evidence="2">CBS 113979</strain>
    </source>
</reference>
<gene>
    <name evidence="2" type="ORF">K402DRAFT_71390</name>
</gene>
<evidence type="ECO:0000313" key="2">
    <source>
        <dbReference type="EMBL" id="KAF1991846.1"/>
    </source>
</evidence>
<organism evidence="2 3">
    <name type="scientific">Aulographum hederae CBS 113979</name>
    <dbReference type="NCBI Taxonomy" id="1176131"/>
    <lineage>
        <taxon>Eukaryota</taxon>
        <taxon>Fungi</taxon>
        <taxon>Dikarya</taxon>
        <taxon>Ascomycota</taxon>
        <taxon>Pezizomycotina</taxon>
        <taxon>Dothideomycetes</taxon>
        <taxon>Pleosporomycetidae</taxon>
        <taxon>Aulographales</taxon>
        <taxon>Aulographaceae</taxon>
    </lineage>
</organism>
<evidence type="ECO:0000313" key="3">
    <source>
        <dbReference type="Proteomes" id="UP000800041"/>
    </source>
</evidence>
<feature type="region of interest" description="Disordered" evidence="1">
    <location>
        <begin position="283"/>
        <end position="331"/>
    </location>
</feature>
<proteinExistence type="predicted"/>
<keyword evidence="3" id="KW-1185">Reference proteome</keyword>
<dbReference type="Proteomes" id="UP000800041">
    <property type="component" value="Unassembled WGS sequence"/>
</dbReference>
<dbReference type="AlphaFoldDB" id="A0A6G1HF34"/>